<keyword evidence="1" id="KW-0934">Plastid</keyword>
<protein>
    <submittedName>
        <fullName evidence="1">Global nitrogen transcriptional regulator</fullName>
    </submittedName>
</protein>
<proteinExistence type="predicted"/>
<sequence length="205" mass="24326">MDWIIFFAINNMNYHVYKLESTDNIILKNIEKNNFNSIIILDGIITLVKIFQNKETLPLAILSRNHIISHRESHGAYYKITALKNTYLITLKEHILYYNKAKNFSKINIAKNYKKTLERYEETLQIIHQKNTTNRIILFILLIFAKFGLIKKHKIIVPVELRKEYIATMTGTSMYSVHRILKKINNIKIDKKNKTTIYLLRIEKL</sequence>
<dbReference type="EMBL" id="MF101426">
    <property type="protein sequence ID" value="ARW63204.1"/>
    <property type="molecule type" value="Genomic_DNA"/>
</dbReference>
<dbReference type="SUPFAM" id="SSF46785">
    <property type="entry name" value="Winged helix' DNA-binding domain"/>
    <property type="match status" value="1"/>
</dbReference>
<dbReference type="Gene3D" id="2.60.120.10">
    <property type="entry name" value="Jelly Rolls"/>
    <property type="match status" value="1"/>
</dbReference>
<dbReference type="InterPro" id="IPR014710">
    <property type="entry name" value="RmlC-like_jellyroll"/>
</dbReference>
<accession>A0A1Z1MBS5</accession>
<organism evidence="1">
    <name type="scientific">Vertebrata thuyoides</name>
    <dbReference type="NCBI Taxonomy" id="2006970"/>
    <lineage>
        <taxon>Eukaryota</taxon>
        <taxon>Rhodophyta</taxon>
        <taxon>Florideophyceae</taxon>
        <taxon>Rhodymeniophycidae</taxon>
        <taxon>Ceramiales</taxon>
        <taxon>Rhodomelaceae</taxon>
        <taxon>Polysiphonioideae</taxon>
        <taxon>Vertebrata</taxon>
    </lineage>
</organism>
<gene>
    <name evidence="1" type="primary">ntcA</name>
</gene>
<dbReference type="GeneID" id="33356532"/>
<geneLocation type="chloroplast" evidence="1"/>
<name>A0A1Z1MBS5_9FLOR</name>
<dbReference type="InterPro" id="IPR036390">
    <property type="entry name" value="WH_DNA-bd_sf"/>
</dbReference>
<dbReference type="RefSeq" id="YP_009394642.1">
    <property type="nucleotide sequence ID" value="NC_035273.1"/>
</dbReference>
<reference evidence="1" key="1">
    <citation type="journal article" date="2017" name="J. Phycol.">
        <title>Analysis of chloroplast genomes and a supermatrix inform reclassification of the Rhodomelaceae (Rhodophyta).</title>
        <authorList>
            <person name="Diaz-Tapia P."/>
            <person name="Maggs C.A."/>
            <person name="West J.A."/>
            <person name="Verbruggen H."/>
        </authorList>
    </citation>
    <scope>NUCLEOTIDE SEQUENCE</scope>
    <source>
        <strain evidence="1">PD546</strain>
    </source>
</reference>
<evidence type="ECO:0000313" key="1">
    <source>
        <dbReference type="EMBL" id="ARW63204.1"/>
    </source>
</evidence>
<keyword evidence="1" id="KW-0150">Chloroplast</keyword>
<dbReference type="AlphaFoldDB" id="A0A1Z1MBS5"/>